<evidence type="ECO:0000313" key="1">
    <source>
        <dbReference type="EMBL" id="KAK0492492.1"/>
    </source>
</evidence>
<sequence>MDGHKIYHLLASSRDISNTLPLPSLLSLSSLILKYTTLIFKEVPQLSVWYLPSPTFLVYDSFHGFLSQSAPTLFSGICSVTVLDQAIEPIAIHELLAFTTSIFLLEISNVHSLLHHLYTLCHFSGMAGTTCPLLPMLSWSKVLLANTLCLWACNATNTMSGLKLMDRAPSALHHLEFCKVYLGVCPSSACGQSFSPTLVYLTGGACPSISVTI</sequence>
<gene>
    <name evidence="1" type="ORF">EDD18DRAFT_1357748</name>
</gene>
<protein>
    <submittedName>
        <fullName evidence="1">Uncharacterized protein</fullName>
    </submittedName>
</protein>
<proteinExistence type="predicted"/>
<dbReference type="AlphaFoldDB" id="A0AA39UJY0"/>
<dbReference type="Proteomes" id="UP001175228">
    <property type="component" value="Unassembled WGS sequence"/>
</dbReference>
<name>A0AA39UJY0_9AGAR</name>
<organism evidence="1 2">
    <name type="scientific">Armillaria luteobubalina</name>
    <dbReference type="NCBI Taxonomy" id="153913"/>
    <lineage>
        <taxon>Eukaryota</taxon>
        <taxon>Fungi</taxon>
        <taxon>Dikarya</taxon>
        <taxon>Basidiomycota</taxon>
        <taxon>Agaricomycotina</taxon>
        <taxon>Agaricomycetes</taxon>
        <taxon>Agaricomycetidae</taxon>
        <taxon>Agaricales</taxon>
        <taxon>Marasmiineae</taxon>
        <taxon>Physalacriaceae</taxon>
        <taxon>Armillaria</taxon>
    </lineage>
</organism>
<dbReference type="EMBL" id="JAUEPU010000029">
    <property type="protein sequence ID" value="KAK0492492.1"/>
    <property type="molecule type" value="Genomic_DNA"/>
</dbReference>
<keyword evidence="2" id="KW-1185">Reference proteome</keyword>
<comment type="caution">
    <text evidence="1">The sequence shown here is derived from an EMBL/GenBank/DDBJ whole genome shotgun (WGS) entry which is preliminary data.</text>
</comment>
<accession>A0AA39UJY0</accession>
<evidence type="ECO:0000313" key="2">
    <source>
        <dbReference type="Proteomes" id="UP001175228"/>
    </source>
</evidence>
<reference evidence="1" key="1">
    <citation type="submission" date="2023-06" db="EMBL/GenBank/DDBJ databases">
        <authorList>
            <consortium name="Lawrence Berkeley National Laboratory"/>
            <person name="Ahrendt S."/>
            <person name="Sahu N."/>
            <person name="Indic B."/>
            <person name="Wong-Bajracharya J."/>
            <person name="Merenyi Z."/>
            <person name="Ke H.-M."/>
            <person name="Monk M."/>
            <person name="Kocsube S."/>
            <person name="Drula E."/>
            <person name="Lipzen A."/>
            <person name="Balint B."/>
            <person name="Henrissat B."/>
            <person name="Andreopoulos B."/>
            <person name="Martin F.M."/>
            <person name="Harder C.B."/>
            <person name="Rigling D."/>
            <person name="Ford K.L."/>
            <person name="Foster G.D."/>
            <person name="Pangilinan J."/>
            <person name="Papanicolaou A."/>
            <person name="Barry K."/>
            <person name="LaButti K."/>
            <person name="Viragh M."/>
            <person name="Koriabine M."/>
            <person name="Yan M."/>
            <person name="Riley R."/>
            <person name="Champramary S."/>
            <person name="Plett K.L."/>
            <person name="Tsai I.J."/>
            <person name="Slot J."/>
            <person name="Sipos G."/>
            <person name="Plett J."/>
            <person name="Nagy L.G."/>
            <person name="Grigoriev I.V."/>
        </authorList>
    </citation>
    <scope>NUCLEOTIDE SEQUENCE</scope>
    <source>
        <strain evidence="1">HWK02</strain>
    </source>
</reference>